<feature type="region of interest" description="Disordered" evidence="1">
    <location>
        <begin position="57"/>
        <end position="79"/>
    </location>
</feature>
<proteinExistence type="predicted"/>
<dbReference type="Proteomes" id="UP000265882">
    <property type="component" value="Unassembled WGS sequence"/>
</dbReference>
<sequence length="170" mass="19328">MKHFPQNLFFPFPLRVKKLPAQVKRLSHVPQFLPFSPLVQEAEARTASERWKDTNVQRVDDGGKGDAIHRPKYPPAATQANKNRALMYGRDLTGAMRFQLIPSIVKGTQKKRNPRRSHSNVSLVFLKPIQHPPKKDDTARPIMKTCLPISRFVPSSMVAAAVKKGRRNRT</sequence>
<evidence type="ECO:0000313" key="2">
    <source>
        <dbReference type="EMBL" id="RJP19381.1"/>
    </source>
</evidence>
<organism evidence="2 3">
    <name type="scientific">Abyssobacteria bacterium (strain SURF_5)</name>
    <dbReference type="NCBI Taxonomy" id="2093360"/>
    <lineage>
        <taxon>Bacteria</taxon>
        <taxon>Pseudomonadati</taxon>
        <taxon>Candidatus Hydrogenedentota</taxon>
        <taxon>Candidatus Abyssobacteria</taxon>
    </lineage>
</organism>
<reference evidence="2 3" key="1">
    <citation type="journal article" date="2017" name="ISME J.">
        <title>Energy and carbon metabolisms in a deep terrestrial subsurface fluid microbial community.</title>
        <authorList>
            <person name="Momper L."/>
            <person name="Jungbluth S.P."/>
            <person name="Lee M.D."/>
            <person name="Amend J.P."/>
        </authorList>
    </citation>
    <scope>NUCLEOTIDE SEQUENCE [LARGE SCALE GENOMIC DNA]</scope>
    <source>
        <strain evidence="2">SURF_5</strain>
    </source>
</reference>
<dbReference type="EMBL" id="QZKU01000091">
    <property type="protein sequence ID" value="RJP19381.1"/>
    <property type="molecule type" value="Genomic_DNA"/>
</dbReference>
<accession>A0A3A4NV03</accession>
<gene>
    <name evidence="2" type="ORF">C4520_13100</name>
</gene>
<feature type="compositionally biased region" description="Basic and acidic residues" evidence="1">
    <location>
        <begin position="57"/>
        <end position="69"/>
    </location>
</feature>
<dbReference type="AlphaFoldDB" id="A0A3A4NV03"/>
<evidence type="ECO:0000313" key="3">
    <source>
        <dbReference type="Proteomes" id="UP000265882"/>
    </source>
</evidence>
<name>A0A3A4NV03_ABYX5</name>
<protein>
    <submittedName>
        <fullName evidence="2">Uncharacterized protein</fullName>
    </submittedName>
</protein>
<comment type="caution">
    <text evidence="2">The sequence shown here is derived from an EMBL/GenBank/DDBJ whole genome shotgun (WGS) entry which is preliminary data.</text>
</comment>
<evidence type="ECO:0000256" key="1">
    <source>
        <dbReference type="SAM" id="MobiDB-lite"/>
    </source>
</evidence>